<feature type="compositionally biased region" description="Low complexity" evidence="3">
    <location>
        <begin position="249"/>
        <end position="268"/>
    </location>
</feature>
<dbReference type="GO" id="GO:0051015">
    <property type="term" value="F:actin filament binding"/>
    <property type="evidence" value="ECO:0007669"/>
    <property type="project" value="TreeGrafter"/>
</dbReference>
<reference evidence="4 5" key="1">
    <citation type="journal article" date="2018" name="Elife">
        <title>Functional genomics of lipid metabolism in the oleaginous yeast Rhodosporidium toruloides.</title>
        <authorList>
            <person name="Coradetti S.T."/>
            <person name="Pinel D."/>
            <person name="Geiselman G."/>
            <person name="Ito M."/>
            <person name="Mondo S."/>
            <person name="Reilly M.C."/>
            <person name="Cheng Y.F."/>
            <person name="Bauer S."/>
            <person name="Grigoriev I."/>
            <person name="Gladden J.M."/>
            <person name="Simmons B.A."/>
            <person name="Brem R."/>
            <person name="Arkin A.P."/>
            <person name="Skerker J.M."/>
        </authorList>
    </citation>
    <scope>NUCLEOTIDE SEQUENCE [LARGE SCALE GENOMIC DNA]</scope>
    <source>
        <strain evidence="4 5">NBRC 0880</strain>
    </source>
</reference>
<protein>
    <submittedName>
        <fullName evidence="4">F-actin-capping protein subunit alpha</fullName>
    </submittedName>
</protein>
<dbReference type="SUPFAM" id="SSF90096">
    <property type="entry name" value="Subunits of heterodimeric actin filament capping protein Capz"/>
    <property type="match status" value="1"/>
</dbReference>
<name>A0A2S9ZY01_RHOTO</name>
<dbReference type="Proteomes" id="UP000239560">
    <property type="component" value="Unassembled WGS sequence"/>
</dbReference>
<dbReference type="Gene3D" id="3.90.1150.210">
    <property type="entry name" value="F-actin capping protein, beta subunit"/>
    <property type="match status" value="1"/>
</dbReference>
<evidence type="ECO:0000313" key="5">
    <source>
        <dbReference type="Proteomes" id="UP000239560"/>
    </source>
</evidence>
<dbReference type="GO" id="GO:0051016">
    <property type="term" value="P:barbed-end actin filament capping"/>
    <property type="evidence" value="ECO:0007669"/>
    <property type="project" value="InterPro"/>
</dbReference>
<dbReference type="PRINTS" id="PR00191">
    <property type="entry name" value="FACTINCAPA"/>
</dbReference>
<accession>A0A2S9ZY01</accession>
<dbReference type="InterPro" id="IPR002189">
    <property type="entry name" value="CapZ_alpha"/>
</dbReference>
<dbReference type="Pfam" id="PF01267">
    <property type="entry name" value="F-actin_cap_A"/>
    <property type="match status" value="1"/>
</dbReference>
<proteinExistence type="predicted"/>
<dbReference type="InterPro" id="IPR042489">
    <property type="entry name" value="CapZ_alpha_1"/>
</dbReference>
<evidence type="ECO:0000256" key="1">
    <source>
        <dbReference type="ARBA" id="ARBA00022467"/>
    </source>
</evidence>
<comment type="caution">
    <text evidence="4">The sequence shown here is derived from an EMBL/GenBank/DDBJ whole genome shotgun (WGS) entry which is preliminary data.</text>
</comment>
<feature type="region of interest" description="Disordered" evidence="3">
    <location>
        <begin position="341"/>
        <end position="371"/>
    </location>
</feature>
<evidence type="ECO:0000256" key="2">
    <source>
        <dbReference type="ARBA" id="ARBA00023203"/>
    </source>
</evidence>
<dbReference type="GO" id="GO:0008290">
    <property type="term" value="C:F-actin capping protein complex"/>
    <property type="evidence" value="ECO:0007669"/>
    <property type="project" value="InterPro"/>
</dbReference>
<feature type="region of interest" description="Disordered" evidence="3">
    <location>
        <begin position="241"/>
        <end position="322"/>
    </location>
</feature>
<evidence type="ECO:0000256" key="3">
    <source>
        <dbReference type="SAM" id="MobiDB-lite"/>
    </source>
</evidence>
<gene>
    <name evidence="4" type="ORF">AAT19DRAFT_10760</name>
</gene>
<keyword evidence="2" id="KW-0009">Actin-binding</keyword>
<dbReference type="PANTHER" id="PTHR10653">
    <property type="entry name" value="F-ACTIN-CAPPING PROTEIN SUBUNIT ALPHA"/>
    <property type="match status" value="1"/>
</dbReference>
<organism evidence="4 5">
    <name type="scientific">Rhodotorula toruloides</name>
    <name type="common">Yeast</name>
    <name type="synonym">Rhodosporidium toruloides</name>
    <dbReference type="NCBI Taxonomy" id="5286"/>
    <lineage>
        <taxon>Eukaryota</taxon>
        <taxon>Fungi</taxon>
        <taxon>Dikarya</taxon>
        <taxon>Basidiomycota</taxon>
        <taxon>Pucciniomycotina</taxon>
        <taxon>Microbotryomycetes</taxon>
        <taxon>Sporidiobolales</taxon>
        <taxon>Sporidiobolaceae</taxon>
        <taxon>Rhodotorula</taxon>
    </lineage>
</organism>
<dbReference type="OrthoDB" id="340550at2759"/>
<dbReference type="GO" id="GO:0030036">
    <property type="term" value="P:actin cytoskeleton organization"/>
    <property type="evidence" value="ECO:0007669"/>
    <property type="project" value="TreeGrafter"/>
</dbReference>
<dbReference type="AlphaFoldDB" id="A0A2S9ZY01"/>
<dbReference type="PANTHER" id="PTHR10653:SF0">
    <property type="entry name" value="F-ACTIN-CAPPING PROTEIN SUBUNIT ALPHA"/>
    <property type="match status" value="1"/>
</dbReference>
<dbReference type="InterPro" id="IPR042276">
    <property type="entry name" value="CapZ_alpha/beta_2"/>
</dbReference>
<feature type="region of interest" description="Disordered" evidence="3">
    <location>
        <begin position="160"/>
        <end position="179"/>
    </location>
</feature>
<keyword evidence="1" id="KW-0117">Actin capping</keyword>
<dbReference type="GO" id="GO:0030479">
    <property type="term" value="C:actin cortical patch"/>
    <property type="evidence" value="ECO:0007669"/>
    <property type="project" value="TreeGrafter"/>
</dbReference>
<sequence>MTPASPYKASIAFSERRVRSFALHRSLPRLLLPPDKLLLLCDCPFPLPTTASPSHCLPTDFPPSSSPPHLVLSHFLSLTTKPAMSDAQARLDAASTFLLQSPPGEVNDVLSDLRAILSSSGLSDSQIESGLLPALTKHNAEQFTVVESEGKKVLVTPASRIEGASEEEEGTERHVEPREGKEFVFDHLKGLASSASPHTSPFDAETSTLRISLDQLLSSYVSNHYASGVAAVYTLPDPAYPPPEPAPAAAPSTEETATEPEGTGETGTIAQDVEGGKEEVADVAADTAEEAEKALPEEGVETVGGEGAEPTGVSAEEAEAGEKAGEFEFEAVEEDKMDVGTPAAATTAAEEEEAPSATTENAAPVPPQPRPSRLFGLYFVGNKYNPSNYWTGRWRSTYQLDYAKGTLEGTAQINIHYYEQGNVQLSTTLKSSATLSPSPSPESVVASIKATESSFQRQLGETYNDLSDASFRGLRRALPNTRSKLDWDKATGMRLGQQIGGGAQ</sequence>
<dbReference type="EMBL" id="LCTV02000014">
    <property type="protein sequence ID" value="PRQ70603.1"/>
    <property type="molecule type" value="Genomic_DNA"/>
</dbReference>
<dbReference type="InterPro" id="IPR037282">
    <property type="entry name" value="CapZ_alpha/beta"/>
</dbReference>
<evidence type="ECO:0000313" key="4">
    <source>
        <dbReference type="EMBL" id="PRQ70603.1"/>
    </source>
</evidence>
<dbReference type="Gene3D" id="3.30.1140.60">
    <property type="entry name" value="F-actin capping protein, alpha subunit"/>
    <property type="match status" value="1"/>
</dbReference>